<dbReference type="GO" id="GO:0003700">
    <property type="term" value="F:DNA-binding transcription factor activity"/>
    <property type="evidence" value="ECO:0007669"/>
    <property type="project" value="InterPro"/>
</dbReference>
<dbReference type="GO" id="GO:0003677">
    <property type="term" value="F:DNA binding"/>
    <property type="evidence" value="ECO:0007669"/>
    <property type="project" value="UniProtKB-KW"/>
</dbReference>
<dbReference type="PROSITE" id="PS50949">
    <property type="entry name" value="HTH_GNTR"/>
    <property type="match status" value="1"/>
</dbReference>
<dbReference type="PRINTS" id="PR00035">
    <property type="entry name" value="HTHGNTR"/>
</dbReference>
<evidence type="ECO:0000256" key="3">
    <source>
        <dbReference type="ARBA" id="ARBA00023163"/>
    </source>
</evidence>
<dbReference type="Gene3D" id="1.20.120.530">
    <property type="entry name" value="GntR ligand-binding domain-like"/>
    <property type="match status" value="1"/>
</dbReference>
<dbReference type="InterPro" id="IPR036388">
    <property type="entry name" value="WH-like_DNA-bd_sf"/>
</dbReference>
<organism evidence="5 6">
    <name type="scientific">Agrococcus jejuensis</name>
    <dbReference type="NCBI Taxonomy" id="399736"/>
    <lineage>
        <taxon>Bacteria</taxon>
        <taxon>Bacillati</taxon>
        <taxon>Actinomycetota</taxon>
        <taxon>Actinomycetes</taxon>
        <taxon>Micrococcales</taxon>
        <taxon>Microbacteriaceae</taxon>
        <taxon>Agrococcus</taxon>
    </lineage>
</organism>
<dbReference type="PANTHER" id="PTHR43537:SF5">
    <property type="entry name" value="UXU OPERON TRANSCRIPTIONAL REGULATOR"/>
    <property type="match status" value="1"/>
</dbReference>
<evidence type="ECO:0000313" key="5">
    <source>
        <dbReference type="EMBL" id="SDH45598.1"/>
    </source>
</evidence>
<dbReference type="CDD" id="cd07377">
    <property type="entry name" value="WHTH_GntR"/>
    <property type="match status" value="1"/>
</dbReference>
<accession>A0A1G8CJF9</accession>
<reference evidence="6" key="1">
    <citation type="submission" date="2016-10" db="EMBL/GenBank/DDBJ databases">
        <authorList>
            <person name="Varghese N."/>
            <person name="Submissions S."/>
        </authorList>
    </citation>
    <scope>NUCLEOTIDE SEQUENCE [LARGE SCALE GENOMIC DNA]</scope>
    <source>
        <strain evidence="6">DSM 22002</strain>
    </source>
</reference>
<name>A0A1G8CJF9_9MICO</name>
<protein>
    <submittedName>
        <fullName evidence="5">DNA-binding transcriptional regulator, FadR family</fullName>
    </submittedName>
</protein>
<dbReference type="SUPFAM" id="SSF46785">
    <property type="entry name" value="Winged helix' DNA-binding domain"/>
    <property type="match status" value="1"/>
</dbReference>
<dbReference type="SMART" id="SM00345">
    <property type="entry name" value="HTH_GNTR"/>
    <property type="match status" value="1"/>
</dbReference>
<dbReference type="AlphaFoldDB" id="A0A1G8CJF9"/>
<dbReference type="InterPro" id="IPR008920">
    <property type="entry name" value="TF_FadR/GntR_C"/>
</dbReference>
<dbReference type="SMART" id="SM00895">
    <property type="entry name" value="FCD"/>
    <property type="match status" value="1"/>
</dbReference>
<dbReference type="RefSeq" id="WP_172802260.1">
    <property type="nucleotide sequence ID" value="NZ_LT629695.1"/>
</dbReference>
<keyword evidence="1" id="KW-0805">Transcription regulation</keyword>
<proteinExistence type="predicted"/>
<keyword evidence="3" id="KW-0804">Transcription</keyword>
<dbReference type="Pfam" id="PF07729">
    <property type="entry name" value="FCD"/>
    <property type="match status" value="1"/>
</dbReference>
<evidence type="ECO:0000256" key="2">
    <source>
        <dbReference type="ARBA" id="ARBA00023125"/>
    </source>
</evidence>
<dbReference type="STRING" id="399736.SAMN04489720_1313"/>
<keyword evidence="2 5" id="KW-0238">DNA-binding</keyword>
<keyword evidence="6" id="KW-1185">Reference proteome</keyword>
<dbReference type="InterPro" id="IPR011711">
    <property type="entry name" value="GntR_C"/>
</dbReference>
<dbReference type="SUPFAM" id="SSF48008">
    <property type="entry name" value="GntR ligand-binding domain-like"/>
    <property type="match status" value="1"/>
</dbReference>
<dbReference type="InterPro" id="IPR036390">
    <property type="entry name" value="WH_DNA-bd_sf"/>
</dbReference>
<dbReference type="Proteomes" id="UP000198822">
    <property type="component" value="Chromosome I"/>
</dbReference>
<evidence type="ECO:0000313" key="6">
    <source>
        <dbReference type="Proteomes" id="UP000198822"/>
    </source>
</evidence>
<evidence type="ECO:0000259" key="4">
    <source>
        <dbReference type="PROSITE" id="PS50949"/>
    </source>
</evidence>
<feature type="domain" description="HTH gntR-type" evidence="4">
    <location>
        <begin position="2"/>
        <end position="69"/>
    </location>
</feature>
<dbReference type="PANTHER" id="PTHR43537">
    <property type="entry name" value="TRANSCRIPTIONAL REGULATOR, GNTR FAMILY"/>
    <property type="match status" value="1"/>
</dbReference>
<evidence type="ECO:0000256" key="1">
    <source>
        <dbReference type="ARBA" id="ARBA00023015"/>
    </source>
</evidence>
<dbReference type="Pfam" id="PF00392">
    <property type="entry name" value="GntR"/>
    <property type="match status" value="1"/>
</dbReference>
<dbReference type="InterPro" id="IPR000524">
    <property type="entry name" value="Tscrpt_reg_HTH_GntR"/>
</dbReference>
<dbReference type="EMBL" id="LT629695">
    <property type="protein sequence ID" value="SDH45598.1"/>
    <property type="molecule type" value="Genomic_DNA"/>
</dbReference>
<gene>
    <name evidence="5" type="ORF">SAMN04489720_1313</name>
</gene>
<dbReference type="Gene3D" id="1.10.10.10">
    <property type="entry name" value="Winged helix-like DNA-binding domain superfamily/Winged helix DNA-binding domain"/>
    <property type="match status" value="1"/>
</dbReference>
<sequence length="241" mass="25931">MDDALDALVARLVDLSAIERDGTRRLPPERELVEQLDMSRGTLRERLSQLESLGILDRRQGHGTYLRSPGASVVRTTFTLMGALGGLRPDQVDQAREMLEIVTTVEAAKLATAADVAELGRLTDAMIAATAAAEHEAGLEADLAFHRHLVTIVDNPILDVLQDGLAGMLRDTLAARRAKALRTETPAADGTYLTDTVHRQIVAALAANDADAARIAIRFHFDHHDAVVGSTDDDAGRDTTA</sequence>